<protein>
    <submittedName>
        <fullName evidence="5">Uncharacterized protein LOC104753557</fullName>
    </submittedName>
</protein>
<evidence type="ECO:0000313" key="4">
    <source>
        <dbReference type="Proteomes" id="UP000694864"/>
    </source>
</evidence>
<dbReference type="Pfam" id="PF03108">
    <property type="entry name" value="DBD_Tnp_Mut"/>
    <property type="match status" value="1"/>
</dbReference>
<name>A0ABM0WPB8_CAMSA</name>
<gene>
    <name evidence="5" type="primary">LOC104753557</name>
</gene>
<reference evidence="5" key="2">
    <citation type="submission" date="2025-08" db="UniProtKB">
        <authorList>
            <consortium name="RefSeq"/>
        </authorList>
    </citation>
    <scope>IDENTIFICATION</scope>
    <source>
        <tissue evidence="5">Leaf</tissue>
    </source>
</reference>
<sequence length="705" mass="80392">MVDAATKMKFSYIPVSVKPKKPIYIFDDDDLSCYLEWNQTEFNVMHVELEKDDEQNHGCEQNRVGETGEVGEIGNVGEVGASNAEELISCARTRIGDGIMTLYAGETFEHNELVRNDDNVASEEQEDVIVNDDMLQVTKVHLEWEDGVNLTIGQEFGSKKAVQDLVEKCAHKNCFEFVIVKSDPKLYVVKCSESKKGCKWSLRVAKLQNSDCFSVRTYNKIHTCYRSTTSTSRNKRKGSQRLVASVLREEYPCKLKTPVPKDLIPLIQTRVGVKVSYSTAWRGKKQAASEVRGSLEESYKMLYSYMHMLEVVNPETVSCVELDEKNNFKYLFFALGACVEGFKAMRQVIIVDGTHLKTAQGGVLIVATAQDPNHHHYPIAFGVVDGENYLSWSWFFNKLKSRVPDAPELVFVSDRNQSLIKSVAEVYPLSQHGYCIYHLDQNVKAACSNVNKDTVGRKFIECARSYTEGTFKTLYHDFRIRYPAAAVYLDSHVEEKKWARCYFPGARYNIDTSNCVESINGVFKDARQYSLLPMIDAIVGKLAEWFNEHRKTSASVPPSQIMVPLLEKILHQRCEEAKLLPMYELNSFLLEYNVIRVDGSGYLLLSAKHLRVLIMSVNYMIYAPNIIGWNSGHLAYYRTIYPVPHMSQWIVPEHIQQLFAFPPPYALKKGRTKTKRFKSVGEHGKRKKRSMGRMYEYFQSGGSTV</sequence>
<dbReference type="Proteomes" id="UP000694864">
    <property type="component" value="Chromosome 16"/>
</dbReference>
<feature type="domain" description="MULE transposase N-terminal all-beta" evidence="2">
    <location>
        <begin position="4"/>
        <end position="116"/>
    </location>
</feature>
<dbReference type="PANTHER" id="PTHR31973">
    <property type="entry name" value="POLYPROTEIN, PUTATIVE-RELATED"/>
    <property type="match status" value="1"/>
</dbReference>
<reference evidence="4" key="1">
    <citation type="journal article" date="2014" name="Nat. Commun.">
        <title>The emerging biofuel crop Camelina sativa retains a highly undifferentiated hexaploid genome structure.</title>
        <authorList>
            <person name="Kagale S."/>
            <person name="Koh C."/>
            <person name="Nixon J."/>
            <person name="Bollina V."/>
            <person name="Clarke W.E."/>
            <person name="Tuteja R."/>
            <person name="Spillane C."/>
            <person name="Robinson S.J."/>
            <person name="Links M.G."/>
            <person name="Clarke C."/>
            <person name="Higgins E.E."/>
            <person name="Huebert T."/>
            <person name="Sharpe A.G."/>
            <person name="Parkin I.A."/>
        </authorList>
    </citation>
    <scope>NUCLEOTIDE SEQUENCE [LARGE SCALE GENOMIC DNA]</scope>
    <source>
        <strain evidence="4">cv. DH55</strain>
    </source>
</reference>
<evidence type="ECO:0000259" key="1">
    <source>
        <dbReference type="Pfam" id="PF03108"/>
    </source>
</evidence>
<dbReference type="Pfam" id="PF10532">
    <property type="entry name" value="Plant_all_beta"/>
    <property type="match status" value="1"/>
</dbReference>
<dbReference type="PANTHER" id="PTHR31973:SF187">
    <property type="entry name" value="MUTATOR TRANSPOSASE MUDRA PROTEIN"/>
    <property type="match status" value="1"/>
</dbReference>
<dbReference type="InterPro" id="IPR004332">
    <property type="entry name" value="Transposase_MuDR"/>
</dbReference>
<dbReference type="InterPro" id="IPR018289">
    <property type="entry name" value="MULE_transposase_dom"/>
</dbReference>
<feature type="domain" description="Transposase MuDR plant" evidence="1">
    <location>
        <begin position="148"/>
        <end position="215"/>
    </location>
</feature>
<feature type="domain" description="MULE transposase" evidence="3">
    <location>
        <begin position="348"/>
        <end position="442"/>
    </location>
</feature>
<dbReference type="InterPro" id="IPR018290">
    <property type="entry name" value="MULE_transposase_N"/>
</dbReference>
<dbReference type="GeneID" id="104753557"/>
<organism evidence="4 5">
    <name type="scientific">Camelina sativa</name>
    <name type="common">False flax</name>
    <name type="synonym">Myagrum sativum</name>
    <dbReference type="NCBI Taxonomy" id="90675"/>
    <lineage>
        <taxon>Eukaryota</taxon>
        <taxon>Viridiplantae</taxon>
        <taxon>Streptophyta</taxon>
        <taxon>Embryophyta</taxon>
        <taxon>Tracheophyta</taxon>
        <taxon>Spermatophyta</taxon>
        <taxon>Magnoliopsida</taxon>
        <taxon>eudicotyledons</taxon>
        <taxon>Gunneridae</taxon>
        <taxon>Pentapetalae</taxon>
        <taxon>rosids</taxon>
        <taxon>malvids</taxon>
        <taxon>Brassicales</taxon>
        <taxon>Brassicaceae</taxon>
        <taxon>Camelineae</taxon>
        <taxon>Camelina</taxon>
    </lineage>
</organism>
<evidence type="ECO:0000259" key="2">
    <source>
        <dbReference type="Pfam" id="PF10532"/>
    </source>
</evidence>
<accession>A0ABM0WPB8</accession>
<dbReference type="RefSeq" id="XP_010474094.1">
    <property type="nucleotide sequence ID" value="XM_010475792.1"/>
</dbReference>
<dbReference type="Pfam" id="PF10551">
    <property type="entry name" value="MULE"/>
    <property type="match status" value="1"/>
</dbReference>
<evidence type="ECO:0000313" key="5">
    <source>
        <dbReference type="RefSeq" id="XP_010474094.1"/>
    </source>
</evidence>
<keyword evidence="4" id="KW-1185">Reference proteome</keyword>
<evidence type="ECO:0000259" key="3">
    <source>
        <dbReference type="Pfam" id="PF10551"/>
    </source>
</evidence>
<proteinExistence type="predicted"/>